<evidence type="ECO:0000256" key="17">
    <source>
        <dbReference type="ARBA" id="ARBA00049410"/>
    </source>
</evidence>
<evidence type="ECO:0000256" key="11">
    <source>
        <dbReference type="ARBA" id="ARBA00023027"/>
    </source>
</evidence>
<comment type="pathway">
    <text evidence="3">Nucleotide-sugar biosynthesis; UDP-alpha-D-xylose biosynthesis; UDP-alpha-D-xylose from UDP-alpha-D-glucuronate: step 1/1.</text>
</comment>
<dbReference type="InterPro" id="IPR036291">
    <property type="entry name" value="NAD(P)-bd_dom_sf"/>
</dbReference>
<evidence type="ECO:0000256" key="13">
    <source>
        <dbReference type="ARBA" id="ARBA00023136"/>
    </source>
</evidence>
<feature type="domain" description="NAD(P)-binding" evidence="18">
    <location>
        <begin position="4"/>
        <end position="305"/>
    </location>
</feature>
<evidence type="ECO:0000256" key="4">
    <source>
        <dbReference type="ARBA" id="ARBA00007505"/>
    </source>
</evidence>
<dbReference type="SUPFAM" id="SSF51735">
    <property type="entry name" value="NAD(P)-binding Rossmann-fold domains"/>
    <property type="match status" value="1"/>
</dbReference>
<comment type="catalytic activity">
    <reaction evidence="17">
        <text>UDP-alpha-D-glucuronate + H(+) = UDP-alpha-D-xylose + CO2</text>
        <dbReference type="Rhea" id="RHEA:23916"/>
        <dbReference type="ChEBI" id="CHEBI:15378"/>
        <dbReference type="ChEBI" id="CHEBI:16526"/>
        <dbReference type="ChEBI" id="CHEBI:57632"/>
        <dbReference type="ChEBI" id="CHEBI:58052"/>
        <dbReference type="EC" id="4.1.1.35"/>
    </reaction>
    <physiologicalReaction direction="left-to-right" evidence="17">
        <dbReference type="Rhea" id="RHEA:23917"/>
    </physiologicalReaction>
</comment>
<evidence type="ECO:0000256" key="2">
    <source>
        <dbReference type="ARBA" id="ARBA00004447"/>
    </source>
</evidence>
<evidence type="ECO:0000256" key="14">
    <source>
        <dbReference type="ARBA" id="ARBA00023180"/>
    </source>
</evidence>
<keyword evidence="7" id="KW-0812">Transmembrane</keyword>
<evidence type="ECO:0000313" key="20">
    <source>
        <dbReference type="Proteomes" id="UP000799770"/>
    </source>
</evidence>
<dbReference type="GO" id="GO:0042732">
    <property type="term" value="P:D-xylose metabolic process"/>
    <property type="evidence" value="ECO:0007669"/>
    <property type="project" value="InterPro"/>
</dbReference>
<dbReference type="PANTHER" id="PTHR43078:SF6">
    <property type="entry name" value="UDP-GLUCURONIC ACID DECARBOXYLASE 1"/>
    <property type="match status" value="1"/>
</dbReference>
<dbReference type="InterPro" id="IPR044516">
    <property type="entry name" value="UXS-like"/>
</dbReference>
<evidence type="ECO:0000256" key="7">
    <source>
        <dbReference type="ARBA" id="ARBA00022692"/>
    </source>
</evidence>
<dbReference type="EC" id="4.1.1.35" evidence="5"/>
<comment type="subcellular location">
    <subcellularLocation>
        <location evidence="2">Golgi apparatus</location>
        <location evidence="2">Golgi stack membrane</location>
        <topology evidence="2">Single-pass type II membrane protein</topology>
    </subcellularLocation>
</comment>
<dbReference type="GO" id="GO:0048040">
    <property type="term" value="F:UDP-glucuronate decarboxylase activity"/>
    <property type="evidence" value="ECO:0007669"/>
    <property type="project" value="UniProtKB-EC"/>
</dbReference>
<dbReference type="OrthoDB" id="331544at2759"/>
<keyword evidence="9" id="KW-0735">Signal-anchor</keyword>
<dbReference type="AlphaFoldDB" id="A0A6A5Z2E9"/>
<keyword evidence="10" id="KW-1133">Transmembrane helix</keyword>
<evidence type="ECO:0000259" key="18">
    <source>
        <dbReference type="Pfam" id="PF16363"/>
    </source>
</evidence>
<reference evidence="19" key="1">
    <citation type="journal article" date="2020" name="Stud. Mycol.">
        <title>101 Dothideomycetes genomes: a test case for predicting lifestyles and emergence of pathogens.</title>
        <authorList>
            <person name="Haridas S."/>
            <person name="Albert R."/>
            <person name="Binder M."/>
            <person name="Bloem J."/>
            <person name="Labutti K."/>
            <person name="Salamov A."/>
            <person name="Andreopoulos B."/>
            <person name="Baker S."/>
            <person name="Barry K."/>
            <person name="Bills G."/>
            <person name="Bluhm B."/>
            <person name="Cannon C."/>
            <person name="Castanera R."/>
            <person name="Culley D."/>
            <person name="Daum C."/>
            <person name="Ezra D."/>
            <person name="Gonzalez J."/>
            <person name="Henrissat B."/>
            <person name="Kuo A."/>
            <person name="Liang C."/>
            <person name="Lipzen A."/>
            <person name="Lutzoni F."/>
            <person name="Magnuson J."/>
            <person name="Mondo S."/>
            <person name="Nolan M."/>
            <person name="Ohm R."/>
            <person name="Pangilinan J."/>
            <person name="Park H.-J."/>
            <person name="Ramirez L."/>
            <person name="Alfaro M."/>
            <person name="Sun H."/>
            <person name="Tritt A."/>
            <person name="Yoshinaga Y."/>
            <person name="Zwiers L.-H."/>
            <person name="Turgeon B."/>
            <person name="Goodwin S."/>
            <person name="Spatafora J."/>
            <person name="Crous P."/>
            <person name="Grigoriev I."/>
        </authorList>
    </citation>
    <scope>NUCLEOTIDE SEQUENCE</scope>
    <source>
        <strain evidence="19">CBS 627.86</strain>
    </source>
</reference>
<gene>
    <name evidence="19" type="ORF">BDV96DRAFT_495667</name>
</gene>
<keyword evidence="20" id="KW-1185">Reference proteome</keyword>
<dbReference type="Proteomes" id="UP000799770">
    <property type="component" value="Unassembled WGS sequence"/>
</dbReference>
<keyword evidence="14" id="KW-0325">Glycoprotein</keyword>
<dbReference type="FunFam" id="3.40.50.720:FF:000065">
    <property type="entry name" value="UDP-glucuronic acid decarboxylase 1"/>
    <property type="match status" value="1"/>
</dbReference>
<evidence type="ECO:0000256" key="9">
    <source>
        <dbReference type="ARBA" id="ARBA00022968"/>
    </source>
</evidence>
<proteinExistence type="inferred from homology"/>
<dbReference type="PANTHER" id="PTHR43078">
    <property type="entry name" value="UDP-GLUCURONIC ACID DECARBOXYLASE-RELATED"/>
    <property type="match status" value="1"/>
</dbReference>
<organism evidence="19 20">
    <name type="scientific">Lophiotrema nucula</name>
    <dbReference type="NCBI Taxonomy" id="690887"/>
    <lineage>
        <taxon>Eukaryota</taxon>
        <taxon>Fungi</taxon>
        <taxon>Dikarya</taxon>
        <taxon>Ascomycota</taxon>
        <taxon>Pezizomycotina</taxon>
        <taxon>Dothideomycetes</taxon>
        <taxon>Pleosporomycetidae</taxon>
        <taxon>Pleosporales</taxon>
        <taxon>Lophiotremataceae</taxon>
        <taxon>Lophiotrema</taxon>
    </lineage>
</organism>
<feature type="non-terminal residue" evidence="19">
    <location>
        <position position="314"/>
    </location>
</feature>
<dbReference type="GO" id="GO:0032580">
    <property type="term" value="C:Golgi cisterna membrane"/>
    <property type="evidence" value="ECO:0007669"/>
    <property type="project" value="UniProtKB-SubCell"/>
</dbReference>
<evidence type="ECO:0000256" key="10">
    <source>
        <dbReference type="ARBA" id="ARBA00022989"/>
    </source>
</evidence>
<evidence type="ECO:0000256" key="1">
    <source>
        <dbReference type="ARBA" id="ARBA00001911"/>
    </source>
</evidence>
<accession>A0A6A5Z2E9</accession>
<evidence type="ECO:0000256" key="12">
    <source>
        <dbReference type="ARBA" id="ARBA00023034"/>
    </source>
</evidence>
<evidence type="ECO:0000256" key="15">
    <source>
        <dbReference type="ARBA" id="ARBA00023239"/>
    </source>
</evidence>
<dbReference type="GO" id="GO:0070403">
    <property type="term" value="F:NAD+ binding"/>
    <property type="evidence" value="ECO:0007669"/>
    <property type="project" value="InterPro"/>
</dbReference>
<dbReference type="InterPro" id="IPR016040">
    <property type="entry name" value="NAD(P)-bd_dom"/>
</dbReference>
<dbReference type="Pfam" id="PF16363">
    <property type="entry name" value="GDP_Man_Dehyd"/>
    <property type="match status" value="1"/>
</dbReference>
<sequence length="314" mass="35053">MKILVAGGAGCLGSNLVERLLREEQHVIILDTFQSNSQSTIVHQLSHKNLTVINRDVTDSLDDLEHIDQIYHLACPASPKHYQRDPVKTLQTCYLGTRNMLDLALRTGARLLFASTSEVYGNSLVCPQPETYFGNVNSYGPRACYDEGKRVAEALCYAYQTKYKAPVRIARIFNAYGPGMPASDGRVMSTFIHSAMNKKPMVITGDGSAIRCFQYVSDCVEGLVRLMESEYDKPVNIGSEEMISISELASKVAQVVGDMGFEILAEPVMYQDAVEDDPVKRQADCTLARRLLDWRPRVGLEEGILKTVKWFQTQ</sequence>
<keyword evidence="15" id="KW-0456">Lyase</keyword>
<dbReference type="Gene3D" id="3.40.50.720">
    <property type="entry name" value="NAD(P)-binding Rossmann-like Domain"/>
    <property type="match status" value="1"/>
</dbReference>
<comment type="similarity">
    <text evidence="4">Belongs to the NAD(P)-dependent epimerase/dehydratase family. UDP-glucuronic acid decarboxylase subfamily.</text>
</comment>
<evidence type="ECO:0000256" key="16">
    <source>
        <dbReference type="ARBA" id="ARBA00031585"/>
    </source>
</evidence>
<evidence type="ECO:0000256" key="6">
    <source>
        <dbReference type="ARBA" id="ARBA00018816"/>
    </source>
</evidence>
<comment type="cofactor">
    <cofactor evidence="1">
        <name>NAD(+)</name>
        <dbReference type="ChEBI" id="CHEBI:57540"/>
    </cofactor>
</comment>
<dbReference type="EMBL" id="ML977327">
    <property type="protein sequence ID" value="KAF2113612.1"/>
    <property type="molecule type" value="Genomic_DNA"/>
</dbReference>
<keyword evidence="12" id="KW-0333">Golgi apparatus</keyword>
<keyword evidence="8" id="KW-0210">Decarboxylase</keyword>
<keyword evidence="13" id="KW-0472">Membrane</keyword>
<keyword evidence="11" id="KW-0520">NAD</keyword>
<evidence type="ECO:0000256" key="8">
    <source>
        <dbReference type="ARBA" id="ARBA00022793"/>
    </source>
</evidence>
<dbReference type="GO" id="GO:0033320">
    <property type="term" value="P:UDP-D-xylose biosynthetic process"/>
    <property type="evidence" value="ECO:0007669"/>
    <property type="project" value="UniProtKB-UniPathway"/>
</dbReference>
<name>A0A6A5Z2E9_9PLEO</name>
<evidence type="ECO:0000256" key="3">
    <source>
        <dbReference type="ARBA" id="ARBA00005100"/>
    </source>
</evidence>
<dbReference type="UniPathway" id="UPA00796">
    <property type="reaction ID" value="UER00771"/>
</dbReference>
<evidence type="ECO:0000256" key="5">
    <source>
        <dbReference type="ARBA" id="ARBA00012290"/>
    </source>
</evidence>
<protein>
    <recommendedName>
        <fullName evidence="6">UDP-glucuronic acid decarboxylase 1</fullName>
        <ecNumber evidence="5">4.1.1.35</ecNumber>
    </recommendedName>
    <alternativeName>
        <fullName evidence="16">UDP-glucuronate decarboxylase 1</fullName>
    </alternativeName>
</protein>
<evidence type="ECO:0000313" key="19">
    <source>
        <dbReference type="EMBL" id="KAF2113612.1"/>
    </source>
</evidence>